<dbReference type="GO" id="GO:0006357">
    <property type="term" value="P:regulation of transcription by RNA polymerase II"/>
    <property type="evidence" value="ECO:0007669"/>
    <property type="project" value="TreeGrafter"/>
</dbReference>
<keyword evidence="6" id="KW-0804">Transcription</keyword>
<comment type="subcellular location">
    <subcellularLocation>
        <location evidence="1">Nucleus</location>
    </subcellularLocation>
</comment>
<keyword evidence="4" id="KW-0862">Zinc</keyword>
<keyword evidence="7" id="KW-0539">Nucleus</keyword>
<dbReference type="PANTHER" id="PTHR46179">
    <property type="entry name" value="ZINC FINGER PROTEIN"/>
    <property type="match status" value="1"/>
</dbReference>
<gene>
    <name evidence="11" type="ORF">PENARI_c026G06958</name>
</gene>
<evidence type="ECO:0000259" key="10">
    <source>
        <dbReference type="PROSITE" id="PS50157"/>
    </source>
</evidence>
<keyword evidence="3 8" id="KW-0863">Zinc-finger</keyword>
<dbReference type="STRING" id="1835702.A0A1F5L6D6"/>
<name>A0A1F5L6D6_PENAI</name>
<dbReference type="GeneID" id="34580701"/>
<sequence length="520" mass="59020">MAHPDEREITSYEQSMPDEDLDYDQSPIISNEREFPSAEEQDTDHDAEPIRFHCISKPTAKSGSDSTVNFQTVDSLMAPNLLCLSMSRQSTIQSRYDSTVNFLIVDGLMYRGVLFSSISKPTAKSGSDSTVNFQTVDGLTTPNLLCLSMSRQLTIQSRYDSTVNFLIVDGLSYRSLLSLYISKPTVQSRYDSTVNFLIVDEAIRFHCEFPNCERSYIQKSSLAKHLKTHNPEAIRFHCEFPDCERSYTQKSDLTKHLKIHNPERIRFHCEFPNCERSYTQKSHLARHLKTHDEERGDFPVLEENSRIPIDPTLLGVDKNLKTFLMTPGILADSSPLLGPLTLFVARASSGNHSQTTQRLERSLAELEAKWISHHGPIQGSSRYLTMITSSNAIPTQRTLYIQSIKAALSLLTVKGVTIVFTGHDGLFTSQEGNREFLRHFNATTDLEIFYLEKESNEFHQLCPKVMKGSSNWDSPYSDLTTEWVERANQIGQIKRDLAVTTQALSDAAGRRNKSKKRKRQ</sequence>
<evidence type="ECO:0000256" key="2">
    <source>
        <dbReference type="ARBA" id="ARBA00022723"/>
    </source>
</evidence>
<evidence type="ECO:0000313" key="12">
    <source>
        <dbReference type="Proteomes" id="UP000177622"/>
    </source>
</evidence>
<dbReference type="GO" id="GO:0008270">
    <property type="term" value="F:zinc ion binding"/>
    <property type="evidence" value="ECO:0007669"/>
    <property type="project" value="UniProtKB-KW"/>
</dbReference>
<keyword evidence="12" id="KW-1185">Reference proteome</keyword>
<dbReference type="SUPFAM" id="SSF57667">
    <property type="entry name" value="beta-beta-alpha zinc fingers"/>
    <property type="match status" value="2"/>
</dbReference>
<accession>A0A1F5L6D6</accession>
<proteinExistence type="predicted"/>
<organism evidence="11 12">
    <name type="scientific">Penicillium arizonense</name>
    <dbReference type="NCBI Taxonomy" id="1835702"/>
    <lineage>
        <taxon>Eukaryota</taxon>
        <taxon>Fungi</taxon>
        <taxon>Dikarya</taxon>
        <taxon>Ascomycota</taxon>
        <taxon>Pezizomycotina</taxon>
        <taxon>Eurotiomycetes</taxon>
        <taxon>Eurotiomycetidae</taxon>
        <taxon>Eurotiales</taxon>
        <taxon>Aspergillaceae</taxon>
        <taxon>Penicillium</taxon>
    </lineage>
</organism>
<feature type="region of interest" description="Disordered" evidence="9">
    <location>
        <begin position="1"/>
        <end position="45"/>
    </location>
</feature>
<evidence type="ECO:0000313" key="11">
    <source>
        <dbReference type="EMBL" id="OGE48798.1"/>
    </source>
</evidence>
<dbReference type="OrthoDB" id="3437960at2759"/>
<dbReference type="GO" id="GO:0005634">
    <property type="term" value="C:nucleus"/>
    <property type="evidence" value="ECO:0007669"/>
    <property type="project" value="UniProtKB-SubCell"/>
</dbReference>
<dbReference type="InterPro" id="IPR036236">
    <property type="entry name" value="Znf_C2H2_sf"/>
</dbReference>
<feature type="compositionally biased region" description="Basic and acidic residues" evidence="9">
    <location>
        <begin position="1"/>
        <end position="10"/>
    </location>
</feature>
<evidence type="ECO:0000256" key="8">
    <source>
        <dbReference type="PROSITE-ProRule" id="PRU00042"/>
    </source>
</evidence>
<reference evidence="11 12" key="1">
    <citation type="journal article" date="2016" name="Sci. Rep.">
        <title>Penicillium arizonense, a new, genome sequenced fungal species, reveals a high chemical diversity in secreted metabolites.</title>
        <authorList>
            <person name="Grijseels S."/>
            <person name="Nielsen J.C."/>
            <person name="Randelovic M."/>
            <person name="Nielsen J."/>
            <person name="Nielsen K.F."/>
            <person name="Workman M."/>
            <person name="Frisvad J.C."/>
        </authorList>
    </citation>
    <scope>NUCLEOTIDE SEQUENCE [LARGE SCALE GENOMIC DNA]</scope>
    <source>
        <strain evidence="11 12">CBS 141311</strain>
    </source>
</reference>
<evidence type="ECO:0000256" key="6">
    <source>
        <dbReference type="ARBA" id="ARBA00023163"/>
    </source>
</evidence>
<evidence type="ECO:0000256" key="1">
    <source>
        <dbReference type="ARBA" id="ARBA00004123"/>
    </source>
</evidence>
<dbReference type="PROSITE" id="PS50157">
    <property type="entry name" value="ZINC_FINGER_C2H2_2"/>
    <property type="match status" value="3"/>
</dbReference>
<feature type="domain" description="C2H2-type" evidence="10">
    <location>
        <begin position="267"/>
        <end position="296"/>
    </location>
</feature>
<dbReference type="EMBL" id="LXJU01000026">
    <property type="protein sequence ID" value="OGE48798.1"/>
    <property type="molecule type" value="Genomic_DNA"/>
</dbReference>
<dbReference type="InterPro" id="IPR013087">
    <property type="entry name" value="Znf_C2H2_type"/>
</dbReference>
<dbReference type="RefSeq" id="XP_022484252.1">
    <property type="nucleotide sequence ID" value="XM_022635967.1"/>
</dbReference>
<dbReference type="Pfam" id="PF00096">
    <property type="entry name" value="zf-C2H2"/>
    <property type="match status" value="3"/>
</dbReference>
<keyword evidence="5" id="KW-0805">Transcription regulation</keyword>
<evidence type="ECO:0000256" key="4">
    <source>
        <dbReference type="ARBA" id="ARBA00022833"/>
    </source>
</evidence>
<dbReference type="PROSITE" id="PS00028">
    <property type="entry name" value="ZINC_FINGER_C2H2_1"/>
    <property type="match status" value="3"/>
</dbReference>
<dbReference type="InterPro" id="IPR051061">
    <property type="entry name" value="Zinc_finger_trans_reg"/>
</dbReference>
<protein>
    <recommendedName>
        <fullName evidence="10">C2H2-type domain-containing protein</fullName>
    </recommendedName>
</protein>
<comment type="caution">
    <text evidence="11">The sequence shown here is derived from an EMBL/GenBank/DDBJ whole genome shotgun (WGS) entry which is preliminary data.</text>
</comment>
<dbReference type="PANTHER" id="PTHR46179:SF13">
    <property type="entry name" value="C2H2-TYPE DOMAIN-CONTAINING PROTEIN"/>
    <property type="match status" value="1"/>
</dbReference>
<evidence type="ECO:0000256" key="3">
    <source>
        <dbReference type="ARBA" id="ARBA00022771"/>
    </source>
</evidence>
<evidence type="ECO:0000256" key="5">
    <source>
        <dbReference type="ARBA" id="ARBA00023015"/>
    </source>
</evidence>
<feature type="domain" description="C2H2-type" evidence="10">
    <location>
        <begin position="236"/>
        <end position="265"/>
    </location>
</feature>
<dbReference type="Proteomes" id="UP000177622">
    <property type="component" value="Unassembled WGS sequence"/>
</dbReference>
<feature type="domain" description="C2H2-type" evidence="10">
    <location>
        <begin position="205"/>
        <end position="234"/>
    </location>
</feature>
<dbReference type="Gene3D" id="3.30.160.60">
    <property type="entry name" value="Classic Zinc Finger"/>
    <property type="match status" value="3"/>
</dbReference>
<evidence type="ECO:0000256" key="7">
    <source>
        <dbReference type="ARBA" id="ARBA00023242"/>
    </source>
</evidence>
<keyword evidence="2" id="KW-0479">Metal-binding</keyword>
<dbReference type="AlphaFoldDB" id="A0A1F5L6D6"/>
<dbReference type="SMART" id="SM00355">
    <property type="entry name" value="ZnF_C2H2"/>
    <property type="match status" value="3"/>
</dbReference>
<evidence type="ECO:0000256" key="9">
    <source>
        <dbReference type="SAM" id="MobiDB-lite"/>
    </source>
</evidence>